<dbReference type="AlphaFoldDB" id="A0A258FR51"/>
<accession>A0A258FR51</accession>
<organism evidence="1 2">
    <name type="scientific">Brevundimonas subvibrioides</name>
    <dbReference type="NCBI Taxonomy" id="74313"/>
    <lineage>
        <taxon>Bacteria</taxon>
        <taxon>Pseudomonadati</taxon>
        <taxon>Pseudomonadota</taxon>
        <taxon>Alphaproteobacteria</taxon>
        <taxon>Caulobacterales</taxon>
        <taxon>Caulobacteraceae</taxon>
        <taxon>Brevundimonas</taxon>
    </lineage>
</organism>
<evidence type="ECO:0000313" key="2">
    <source>
        <dbReference type="Proteomes" id="UP000215595"/>
    </source>
</evidence>
<name>A0A258FR51_9CAUL</name>
<protein>
    <submittedName>
        <fullName evidence="1">Laminin G</fullName>
    </submittedName>
</protein>
<proteinExistence type="predicted"/>
<sequence length="233" mass="25484">MTPDRRAVTLGLAGLPLAGCATWQDAAAGQTVWRFGDLDSIAAPLTIEGAPERIEGPTPHGAMRFDGVDDALFIGAHPLAGAATFAFEAVFRPDGGAFEQRWLHLQSDEVVAPGETPVGTRFLFEIRVYGDQWALDTFVKGPTYNQTLLFPEKRHPVGRWYHVAQTCDGTTYRAFVDGELQGEAGIAFTPQGPGRASVGTRINRVNYFNGAIAEARFTRRHLRPDQFTGVRPR</sequence>
<dbReference type="InterPro" id="IPR013320">
    <property type="entry name" value="ConA-like_dom_sf"/>
</dbReference>
<dbReference type="EMBL" id="NCEB01000007">
    <property type="protein sequence ID" value="OYX34806.1"/>
    <property type="molecule type" value="Genomic_DNA"/>
</dbReference>
<dbReference type="Pfam" id="PF13385">
    <property type="entry name" value="Laminin_G_3"/>
    <property type="match status" value="1"/>
</dbReference>
<reference evidence="1 2" key="1">
    <citation type="submission" date="2017-03" db="EMBL/GenBank/DDBJ databases">
        <title>Lifting the veil on microbial sulfur biogeochemistry in mining wastewaters.</title>
        <authorList>
            <person name="Kantor R.S."/>
            <person name="Colenbrander Nelson T."/>
            <person name="Marshall S."/>
            <person name="Bennett D."/>
            <person name="Apte S."/>
            <person name="Camacho D."/>
            <person name="Thomas B.C."/>
            <person name="Warren L.A."/>
            <person name="Banfield J.F."/>
        </authorList>
    </citation>
    <scope>NUCLEOTIDE SEQUENCE [LARGE SCALE GENOMIC DNA]</scope>
    <source>
        <strain evidence="1">32-69-9</strain>
    </source>
</reference>
<dbReference type="Gene3D" id="2.60.120.200">
    <property type="match status" value="1"/>
</dbReference>
<dbReference type="SUPFAM" id="SSF49899">
    <property type="entry name" value="Concanavalin A-like lectins/glucanases"/>
    <property type="match status" value="1"/>
</dbReference>
<comment type="caution">
    <text evidence="1">The sequence shown here is derived from an EMBL/GenBank/DDBJ whole genome shotgun (WGS) entry which is preliminary data.</text>
</comment>
<evidence type="ECO:0000313" key="1">
    <source>
        <dbReference type="EMBL" id="OYX34806.1"/>
    </source>
</evidence>
<dbReference type="Proteomes" id="UP000215595">
    <property type="component" value="Unassembled WGS sequence"/>
</dbReference>
<gene>
    <name evidence="1" type="ORF">B7Z01_04510</name>
</gene>